<gene>
    <name evidence="2" type="ORF">Aiant_47560</name>
</gene>
<protein>
    <submittedName>
        <fullName evidence="2">Uncharacterized protein</fullName>
    </submittedName>
</protein>
<feature type="region of interest" description="Disordered" evidence="1">
    <location>
        <begin position="55"/>
        <end position="75"/>
    </location>
</feature>
<reference evidence="2 3" key="1">
    <citation type="submission" date="2020-08" db="EMBL/GenBank/DDBJ databases">
        <title>Whole genome shotgun sequence of Actinoplanes ianthinogenes NBRC 13996.</title>
        <authorList>
            <person name="Komaki H."/>
            <person name="Tamura T."/>
        </authorList>
    </citation>
    <scope>NUCLEOTIDE SEQUENCE [LARGE SCALE GENOMIC DNA]</scope>
    <source>
        <strain evidence="2 3">NBRC 13996</strain>
    </source>
</reference>
<dbReference type="EMBL" id="AP023356">
    <property type="protein sequence ID" value="BCJ44099.1"/>
    <property type="molecule type" value="Genomic_DNA"/>
</dbReference>
<feature type="region of interest" description="Disordered" evidence="1">
    <location>
        <begin position="1"/>
        <end position="32"/>
    </location>
</feature>
<proteinExistence type="predicted"/>
<dbReference type="Proteomes" id="UP000676967">
    <property type="component" value="Chromosome"/>
</dbReference>
<feature type="compositionally biased region" description="Gly residues" evidence="1">
    <location>
        <begin position="1"/>
        <end position="28"/>
    </location>
</feature>
<accession>A0ABM7LXL8</accession>
<evidence type="ECO:0000313" key="3">
    <source>
        <dbReference type="Proteomes" id="UP000676967"/>
    </source>
</evidence>
<feature type="compositionally biased region" description="Basic and acidic residues" evidence="1">
    <location>
        <begin position="65"/>
        <end position="75"/>
    </location>
</feature>
<organism evidence="2 3">
    <name type="scientific">Actinoplanes ianthinogenes</name>
    <dbReference type="NCBI Taxonomy" id="122358"/>
    <lineage>
        <taxon>Bacteria</taxon>
        <taxon>Bacillati</taxon>
        <taxon>Actinomycetota</taxon>
        <taxon>Actinomycetes</taxon>
        <taxon>Micromonosporales</taxon>
        <taxon>Micromonosporaceae</taxon>
        <taxon>Actinoplanes</taxon>
    </lineage>
</organism>
<sequence length="75" mass="7801">MVEKVGGSGQEVGGSGREAGGRGPGAGGMTATRATLRRYDRFGITEFIDVNETLSSAPHRAHPPGTEENRRCADG</sequence>
<evidence type="ECO:0000256" key="1">
    <source>
        <dbReference type="SAM" id="MobiDB-lite"/>
    </source>
</evidence>
<name>A0ABM7LXL8_9ACTN</name>
<evidence type="ECO:0000313" key="2">
    <source>
        <dbReference type="EMBL" id="BCJ44099.1"/>
    </source>
</evidence>
<keyword evidence="3" id="KW-1185">Reference proteome</keyword>